<proteinExistence type="predicted"/>
<evidence type="ECO:0000256" key="1">
    <source>
        <dbReference type="SAM" id="MobiDB-lite"/>
    </source>
</evidence>
<dbReference type="EMBL" id="ML996570">
    <property type="protein sequence ID" value="KAF2759143.1"/>
    <property type="molecule type" value="Genomic_DNA"/>
</dbReference>
<reference evidence="2" key="1">
    <citation type="journal article" date="2020" name="Stud. Mycol.">
        <title>101 Dothideomycetes genomes: a test case for predicting lifestyles and emergence of pathogens.</title>
        <authorList>
            <person name="Haridas S."/>
            <person name="Albert R."/>
            <person name="Binder M."/>
            <person name="Bloem J."/>
            <person name="Labutti K."/>
            <person name="Salamov A."/>
            <person name="Andreopoulos B."/>
            <person name="Baker S."/>
            <person name="Barry K."/>
            <person name="Bills G."/>
            <person name="Bluhm B."/>
            <person name="Cannon C."/>
            <person name="Castanera R."/>
            <person name="Culley D."/>
            <person name="Daum C."/>
            <person name="Ezra D."/>
            <person name="Gonzalez J."/>
            <person name="Henrissat B."/>
            <person name="Kuo A."/>
            <person name="Liang C."/>
            <person name="Lipzen A."/>
            <person name="Lutzoni F."/>
            <person name="Magnuson J."/>
            <person name="Mondo S."/>
            <person name="Nolan M."/>
            <person name="Ohm R."/>
            <person name="Pangilinan J."/>
            <person name="Park H.-J."/>
            <person name="Ramirez L."/>
            <person name="Alfaro M."/>
            <person name="Sun H."/>
            <person name="Tritt A."/>
            <person name="Yoshinaga Y."/>
            <person name="Zwiers L.-H."/>
            <person name="Turgeon B."/>
            <person name="Goodwin S."/>
            <person name="Spatafora J."/>
            <person name="Crous P."/>
            <person name="Grigoriev I."/>
        </authorList>
    </citation>
    <scope>NUCLEOTIDE SEQUENCE</scope>
    <source>
        <strain evidence="2">CBS 121739</strain>
    </source>
</reference>
<dbReference type="Proteomes" id="UP000799437">
    <property type="component" value="Unassembled WGS sequence"/>
</dbReference>
<dbReference type="AlphaFoldDB" id="A0A6A6W908"/>
<sequence length="382" mass="43680">MEISETIAERLESLLSDVCSSFADTSSKFKDIRNAARGGSTDAPDVTENFQDALLLKQKLDLLEAGAVTGSCEPSLPILARILHCEYLLYSIYAETPMRYNPFLSHWVEVIQRLDRKPESMEISKITSKSMSWPLIHRVRVLLVQQILHADTLMRISHQSPRDLLETLSELELMHFVLDDFVRILEDEDIYERSQSPEAQSTTGSTAQSSYKISTGSQSNSQIDIPIDNTKEGILRRIKESSHPVETADKIIARLPVDLNTLELLTGLLQNGTLESLRVDSLNPIRNYIQHGLRHIEKMGQRQTVIPDTSLYESNDSIQEQGEVGREAQRRSVKLLVLFMRNLVRKALIPPEELYYEIQEICVRYMWIREVRDFRAFMEGMG</sequence>
<dbReference type="InterPro" id="IPR019312">
    <property type="entry name" value="CNOT11"/>
</dbReference>
<dbReference type="GeneID" id="54481923"/>
<name>A0A6A6W908_9PEZI</name>
<evidence type="ECO:0000313" key="2">
    <source>
        <dbReference type="EMBL" id="KAF2759143.1"/>
    </source>
</evidence>
<accession>A0A6A6W908</accession>
<feature type="compositionally biased region" description="Polar residues" evidence="1">
    <location>
        <begin position="211"/>
        <end position="223"/>
    </location>
</feature>
<dbReference type="OrthoDB" id="10265389at2759"/>
<organism evidence="2 3">
    <name type="scientific">Pseudovirgaria hyperparasitica</name>
    <dbReference type="NCBI Taxonomy" id="470096"/>
    <lineage>
        <taxon>Eukaryota</taxon>
        <taxon>Fungi</taxon>
        <taxon>Dikarya</taxon>
        <taxon>Ascomycota</taxon>
        <taxon>Pezizomycotina</taxon>
        <taxon>Dothideomycetes</taxon>
        <taxon>Dothideomycetes incertae sedis</taxon>
        <taxon>Acrospermales</taxon>
        <taxon>Acrospermaceae</taxon>
        <taxon>Pseudovirgaria</taxon>
    </lineage>
</organism>
<feature type="region of interest" description="Disordered" evidence="1">
    <location>
        <begin position="193"/>
        <end position="225"/>
    </location>
</feature>
<feature type="compositionally biased region" description="Low complexity" evidence="1">
    <location>
        <begin position="199"/>
        <end position="210"/>
    </location>
</feature>
<dbReference type="Pfam" id="PF10155">
    <property type="entry name" value="CNOT11"/>
    <property type="match status" value="1"/>
</dbReference>
<keyword evidence="3" id="KW-1185">Reference proteome</keyword>
<dbReference type="GO" id="GO:0030014">
    <property type="term" value="C:CCR4-NOT complex"/>
    <property type="evidence" value="ECO:0007669"/>
    <property type="project" value="InterPro"/>
</dbReference>
<evidence type="ECO:0000313" key="3">
    <source>
        <dbReference type="Proteomes" id="UP000799437"/>
    </source>
</evidence>
<gene>
    <name evidence="2" type="ORF">EJ05DRAFT_334334</name>
</gene>
<protein>
    <submittedName>
        <fullName evidence="2">Uncharacterized protein</fullName>
    </submittedName>
</protein>
<dbReference type="RefSeq" id="XP_033601594.1">
    <property type="nucleotide sequence ID" value="XM_033740869.1"/>
</dbReference>